<sequence>MTTGFVPLIPAAYRPDAPRPPGEDAGEALRPAPVRPAAAALGLLAPFAADPAVTDLFVNGDSGLWLDRGGGAVREPSWTLDAAGARRLAVSLVAAGGRHVDEASPCVDVRLKHGVRVHVVLPPVATAGTLISVRVPRADAWSLDELHAAGMLDDAGRGLLRRAVAARWNLLITGAGGSGKTTLLGALLGCAPSHERLVVIEDVGELWPAHPHVVSLEARQPNLEGAGGVGLDRLVREALRMRPDRLVLGECRGVELRDLLSALNTGHDGGAGTLHANSLADVPARLEALGSLAGMGPEAVARQTVSAIDLVLHLERRGGRRRLAASGCFRLDHAGRLRIEEGAVPQRGSP</sequence>
<dbReference type="Proteomes" id="UP000285317">
    <property type="component" value="Chromosome"/>
</dbReference>
<dbReference type="Pfam" id="PF00437">
    <property type="entry name" value="T2SSE"/>
    <property type="match status" value="1"/>
</dbReference>
<dbReference type="CDD" id="cd01130">
    <property type="entry name" value="VirB11-like_ATPase"/>
    <property type="match status" value="1"/>
</dbReference>
<dbReference type="SUPFAM" id="SSF52540">
    <property type="entry name" value="P-loop containing nucleoside triphosphate hydrolases"/>
    <property type="match status" value="1"/>
</dbReference>
<accession>A0A3T0T1U1</accession>
<dbReference type="PANTHER" id="PTHR30486:SF6">
    <property type="entry name" value="TYPE IV PILUS RETRACTATION ATPASE PILT"/>
    <property type="match status" value="1"/>
</dbReference>
<gene>
    <name evidence="3" type="ORF">C1I64_11395</name>
</gene>
<dbReference type="KEGG" id="rfs:C1I64_11395"/>
<evidence type="ECO:0000313" key="3">
    <source>
        <dbReference type="EMBL" id="AZZ52586.1"/>
    </source>
</evidence>
<dbReference type="Gene3D" id="3.40.50.300">
    <property type="entry name" value="P-loop containing nucleotide triphosphate hydrolases"/>
    <property type="match status" value="1"/>
</dbReference>
<comment type="similarity">
    <text evidence="1">Belongs to the GSP E family.</text>
</comment>
<dbReference type="RefSeq" id="WP_127887275.1">
    <property type="nucleotide sequence ID" value="NZ_CP028137.1"/>
</dbReference>
<dbReference type="InterPro" id="IPR022399">
    <property type="entry name" value="TadA-like_ATPase"/>
</dbReference>
<dbReference type="InterPro" id="IPR027417">
    <property type="entry name" value="P-loop_NTPase"/>
</dbReference>
<reference evidence="3 4" key="1">
    <citation type="submission" date="2018-03" db="EMBL/GenBank/DDBJ databases">
        <title>Bacteriophage NCPPB3778 and a type I-E CRISPR drive the evolution of the US Biological Select Agent, Rathayibacter toxicus.</title>
        <authorList>
            <person name="Davis E.W.II."/>
            <person name="Tabima J.F."/>
            <person name="Weisberg A.J."/>
            <person name="Dantas Lopes L."/>
            <person name="Wiseman M.S."/>
            <person name="Wiseman M.S."/>
            <person name="Pupko T."/>
            <person name="Belcher M.S."/>
            <person name="Sechler A.J."/>
            <person name="Tancos M.A."/>
            <person name="Schroeder B.K."/>
            <person name="Murray T.D."/>
            <person name="Luster D.G."/>
            <person name="Schneider W.L."/>
            <person name="Rogers E."/>
            <person name="Andreote F.D."/>
            <person name="Grunwald N.J."/>
            <person name="Putnam M.L."/>
            <person name="Chang J.H."/>
        </authorList>
    </citation>
    <scope>NUCLEOTIDE SEQUENCE [LARGE SCALE GENOMIC DNA]</scope>
    <source>
        <strain evidence="3 4">DSM 15932</strain>
    </source>
</reference>
<dbReference type="EMBL" id="CP028137">
    <property type="protein sequence ID" value="AZZ52586.1"/>
    <property type="molecule type" value="Genomic_DNA"/>
</dbReference>
<organism evidence="3 4">
    <name type="scientific">Rathayibacter festucae DSM 15932</name>
    <dbReference type="NCBI Taxonomy" id="1328866"/>
    <lineage>
        <taxon>Bacteria</taxon>
        <taxon>Bacillati</taxon>
        <taxon>Actinomycetota</taxon>
        <taxon>Actinomycetes</taxon>
        <taxon>Micrococcales</taxon>
        <taxon>Microbacteriaceae</taxon>
        <taxon>Rathayibacter</taxon>
    </lineage>
</organism>
<dbReference type="PANTHER" id="PTHR30486">
    <property type="entry name" value="TWITCHING MOTILITY PROTEIN PILT"/>
    <property type="match status" value="1"/>
</dbReference>
<evidence type="ECO:0000259" key="2">
    <source>
        <dbReference type="Pfam" id="PF00437"/>
    </source>
</evidence>
<protein>
    <recommendedName>
        <fullName evidence="2">Bacterial type II secretion system protein E domain-containing protein</fullName>
    </recommendedName>
</protein>
<dbReference type="NCBIfam" id="TIGR03819">
    <property type="entry name" value="heli_sec_ATPase"/>
    <property type="match status" value="1"/>
</dbReference>
<dbReference type="InterPro" id="IPR050921">
    <property type="entry name" value="T4SS_GSP_E_ATPase"/>
</dbReference>
<proteinExistence type="inferred from homology"/>
<name>A0A3T0T1U1_9MICO</name>
<feature type="domain" description="Bacterial type II secretion system protein E" evidence="2">
    <location>
        <begin position="50"/>
        <end position="316"/>
    </location>
</feature>
<evidence type="ECO:0000256" key="1">
    <source>
        <dbReference type="ARBA" id="ARBA00006611"/>
    </source>
</evidence>
<dbReference type="AlphaFoldDB" id="A0A3T0T1U1"/>
<dbReference type="GO" id="GO:0016887">
    <property type="term" value="F:ATP hydrolysis activity"/>
    <property type="evidence" value="ECO:0007669"/>
    <property type="project" value="InterPro"/>
</dbReference>
<dbReference type="InterPro" id="IPR001482">
    <property type="entry name" value="T2SS/T4SS_dom"/>
</dbReference>
<dbReference type="Gene3D" id="3.30.450.90">
    <property type="match status" value="1"/>
</dbReference>
<evidence type="ECO:0000313" key="4">
    <source>
        <dbReference type="Proteomes" id="UP000285317"/>
    </source>
</evidence>